<evidence type="ECO:0000313" key="2">
    <source>
        <dbReference type="EMBL" id="SDK98946.1"/>
    </source>
</evidence>
<evidence type="ECO:0000313" key="3">
    <source>
        <dbReference type="Proteomes" id="UP000198882"/>
    </source>
</evidence>
<dbReference type="EMBL" id="FNFE01000009">
    <property type="protein sequence ID" value="SDK98946.1"/>
    <property type="molecule type" value="Genomic_DNA"/>
</dbReference>
<dbReference type="OrthoDB" id="163895at2157"/>
<keyword evidence="1" id="KW-0812">Transmembrane</keyword>
<dbReference type="Proteomes" id="UP000198882">
    <property type="component" value="Unassembled WGS sequence"/>
</dbReference>
<name>A0A1G9GE19_9EURY</name>
<keyword evidence="3" id="KW-1185">Reference proteome</keyword>
<keyword evidence="1" id="KW-1133">Transmembrane helix</keyword>
<gene>
    <name evidence="2" type="ORF">SAMN04515672_4469</name>
</gene>
<evidence type="ECO:0000256" key="1">
    <source>
        <dbReference type="SAM" id="Phobius"/>
    </source>
</evidence>
<dbReference type="AlphaFoldDB" id="A0A1G9GE19"/>
<feature type="transmembrane region" description="Helical" evidence="1">
    <location>
        <begin position="38"/>
        <end position="56"/>
    </location>
</feature>
<organism evidence="2 3">
    <name type="scientific">Natronorubrum texcoconense</name>
    <dbReference type="NCBI Taxonomy" id="1095776"/>
    <lineage>
        <taxon>Archaea</taxon>
        <taxon>Methanobacteriati</taxon>
        <taxon>Methanobacteriota</taxon>
        <taxon>Stenosarchaea group</taxon>
        <taxon>Halobacteria</taxon>
        <taxon>Halobacteriales</taxon>
        <taxon>Natrialbaceae</taxon>
        <taxon>Natronorubrum</taxon>
    </lineage>
</organism>
<keyword evidence="1" id="KW-0472">Membrane</keyword>
<feature type="transmembrane region" description="Helical" evidence="1">
    <location>
        <begin position="100"/>
        <end position="122"/>
    </location>
</feature>
<reference evidence="3" key="1">
    <citation type="submission" date="2016-10" db="EMBL/GenBank/DDBJ databases">
        <authorList>
            <person name="Varghese N."/>
            <person name="Submissions S."/>
        </authorList>
    </citation>
    <scope>NUCLEOTIDE SEQUENCE [LARGE SCALE GENOMIC DNA]</scope>
    <source>
        <strain evidence="3">B4,CECT 8067,JCM 17497</strain>
    </source>
</reference>
<accession>A0A1G9GE19</accession>
<sequence>MERWYGFFPNRPPTNSDLVGAVCGVLLVALNASTVHDWRWVAVGVVVGAIVLGPLAQSPIGRRIGSATRNLGPDGRILVIAIGIVAVLALLFLPPVPAEIAVDGMIGVMITVPLYVLAHLLVARDLGDWSPD</sequence>
<feature type="transmembrane region" description="Helical" evidence="1">
    <location>
        <begin position="77"/>
        <end position="94"/>
    </location>
</feature>
<protein>
    <submittedName>
        <fullName evidence="2">Uncharacterized protein</fullName>
    </submittedName>
</protein>
<proteinExistence type="predicted"/>